<keyword evidence="4 5" id="KW-0539">Nucleus</keyword>
<dbReference type="Gene3D" id="1.25.10.10">
    <property type="entry name" value="Leucine-rich Repeat Variant"/>
    <property type="match status" value="1"/>
</dbReference>
<dbReference type="KEGG" id="ndi:NDAI_0F02360"/>
<evidence type="ECO:0000256" key="1">
    <source>
        <dbReference type="ARBA" id="ARBA00004123"/>
    </source>
</evidence>
<evidence type="ECO:0000259" key="7">
    <source>
        <dbReference type="Pfam" id="PF14500"/>
    </source>
</evidence>
<dbReference type="SUPFAM" id="SSF48371">
    <property type="entry name" value="ARM repeat"/>
    <property type="match status" value="1"/>
</dbReference>
<comment type="similarity">
    <text evidence="2 5">Belongs to the MET18/MMS19 family.</text>
</comment>
<dbReference type="OrthoDB" id="342900at2759"/>
<keyword evidence="5" id="KW-0234">DNA repair</keyword>
<dbReference type="EMBL" id="HE580272">
    <property type="protein sequence ID" value="CCD25554.1"/>
    <property type="molecule type" value="Genomic_DNA"/>
</dbReference>
<evidence type="ECO:0000256" key="5">
    <source>
        <dbReference type="RuleBase" id="RU367072"/>
    </source>
</evidence>
<name>G0WCP3_NAUDC</name>
<dbReference type="InterPro" id="IPR029240">
    <property type="entry name" value="MMS19_N"/>
</dbReference>
<dbReference type="GO" id="GO:0005634">
    <property type="term" value="C:nucleus"/>
    <property type="evidence" value="ECO:0007669"/>
    <property type="project" value="UniProtKB-SubCell"/>
</dbReference>
<feature type="domain" description="MMS19 C-terminal" evidence="6">
    <location>
        <begin position="587"/>
        <end position="987"/>
    </location>
</feature>
<dbReference type="AlphaFoldDB" id="G0WCP3"/>
<dbReference type="InterPro" id="IPR011989">
    <property type="entry name" value="ARM-like"/>
</dbReference>
<reference evidence="8 9" key="1">
    <citation type="journal article" date="2011" name="Proc. Natl. Acad. Sci. U.S.A.">
        <title>Evolutionary erosion of yeast sex chromosomes by mating-type switching accidents.</title>
        <authorList>
            <person name="Gordon J.L."/>
            <person name="Armisen D."/>
            <person name="Proux-Wera E."/>
            <person name="Oheigeartaigh S.S."/>
            <person name="Byrne K.P."/>
            <person name="Wolfe K.H."/>
        </authorList>
    </citation>
    <scope>NUCLEOTIDE SEQUENCE [LARGE SCALE GENOMIC DNA]</scope>
    <source>
        <strain evidence="9">ATCC 10597 / BCRC 20456 / CBS 421 / NBRC 0211 / NRRL Y-12639</strain>
    </source>
</reference>
<gene>
    <name evidence="8" type="primary">NDAI0F02360</name>
    <name evidence="8" type="ordered locus">NDAI_0F02360</name>
</gene>
<keyword evidence="5" id="KW-0227">DNA damage</keyword>
<dbReference type="GO" id="GO:0016226">
    <property type="term" value="P:iron-sulfur cluster assembly"/>
    <property type="evidence" value="ECO:0007669"/>
    <property type="project" value="UniProtKB-UniRule"/>
</dbReference>
<dbReference type="GO" id="GO:0006281">
    <property type="term" value="P:DNA repair"/>
    <property type="evidence" value="ECO:0007669"/>
    <property type="project" value="UniProtKB-UniRule"/>
</dbReference>
<dbReference type="Proteomes" id="UP000000689">
    <property type="component" value="Chromosome 6"/>
</dbReference>
<dbReference type="PANTHER" id="PTHR12891">
    <property type="entry name" value="DNA REPAIR/TRANSCRIPTION PROTEIN MET18/MMS19"/>
    <property type="match status" value="1"/>
</dbReference>
<evidence type="ECO:0000256" key="2">
    <source>
        <dbReference type="ARBA" id="ARBA00009340"/>
    </source>
</evidence>
<proteinExistence type="inferred from homology"/>
<dbReference type="STRING" id="1071378.G0WCP3"/>
<dbReference type="InterPro" id="IPR016024">
    <property type="entry name" value="ARM-type_fold"/>
</dbReference>
<feature type="domain" description="MMS19 N-terminal" evidence="7">
    <location>
        <begin position="52"/>
        <end position="312"/>
    </location>
</feature>
<sequence>MAHDDIKQSVDAAIIMFLANVNVNEQKADQISLQLASYIQNKSIKLLDIILALKDEMTSDEDSKRQNSLHCLSSILSNIPHDLLLRNEISVIFNFYKSKFDDDILMKFTLDAFNSLIAMKYISINEITTLLTTLKESYDPSKFLAATRFIPFEILQTIYIKDFITKHPNLNDLFIETFIHIATGEKDPKNLLISFKLNKLITTNLKNVTNFKNKLFDILFAYFPITFKPPKNDPYKISNSDLKLALRSALSSSSIFASDVFDNLIDKMSASSPIVKNDTLLTMKSCIENYGGQYIIDSWLPIWTSLKFELIHNSEGSTESTMLNPITNESTTISTTTNSIQTNYQIALNIMKIIANELEKYNHEQFLKFFNHIFEELKPNFTYEKDLKQSCSILASIGSANLITFNTVITNTLPLFLQNTSEIPKLKLLLMNLSFFLDSYVNVFGSTTIITTTAQDEPKIITVPDNKLFEYKDEILMILGMALTGNSKLEVTVRTLSIIQFTKMIKMVGYLTEDEISLIVQYITETILTDSNKNIYYACLEGLKVISEFYENVVFEVSLKKMLDLLPNDASEFIHWNNDEIVPIERILKIILDFTTSRHILVQESIIYLCGKLSIVAKIGSSNDYCFLLLSTLYSLFENNVSLINENDAINIKNAVENDLFNIMINDRPIAEDDHNLSLLSNVLFFISLKIPLKTHQDQLNRYNKIFIDDYKILEKPSRLALPYSKILSGLDKNVQISNVDEIFQAIVALLTDETKMKTTFENIGYLELLMILSNKWLSEDKVIEFFKFDNLSITNLEILTWLGKGLVMKNSKYSKKTLENFIALLSNEDVGVFVSKLFEIFVIDINSLQKFKNITYNNNVKLLYKQKFFSDIFQTLVNSYKSTQEMTIKCNYLTALSLILKHTPSNLVEPFIEDLLPLLLQALEMPNAEVRISSLGTLKDSTEKFHQLITDHVDILVPMLLKLVLPDKFNTINVRLLSLQLLELLTTVVPLNYCENFKQTVIDGLLLPLSDKKRIVRKQCIDTRQAYFELGQIPFE</sequence>
<dbReference type="Pfam" id="PF12460">
    <property type="entry name" value="MMS19_C"/>
    <property type="match status" value="1"/>
</dbReference>
<evidence type="ECO:0000256" key="4">
    <source>
        <dbReference type="ARBA" id="ARBA00023242"/>
    </source>
</evidence>
<dbReference type="GO" id="GO:0051604">
    <property type="term" value="P:protein maturation"/>
    <property type="evidence" value="ECO:0007669"/>
    <property type="project" value="UniProtKB-UniRule"/>
</dbReference>
<dbReference type="InterPro" id="IPR024687">
    <property type="entry name" value="MMS19_C"/>
</dbReference>
<keyword evidence="9" id="KW-1185">Reference proteome</keyword>
<dbReference type="OMA" id="IILDFTT"/>
<comment type="function">
    <text evidence="5">Key component of the cytosolic iron-sulfur protein assembly (CIA) complex, a multiprotein complex that mediates the incorporation of iron-sulfur cluster into apoproteins specifically involved in DNA metabolism and genomic integrity. In the CIA complex, MMS19 acts as an adapter between early-acting CIA components and a subset of cellular target iron-sulfur proteins.</text>
</comment>
<dbReference type="RefSeq" id="XP_003670797.1">
    <property type="nucleotide sequence ID" value="XM_003670749.1"/>
</dbReference>
<accession>G0WCP3</accession>
<comment type="subcellular location">
    <subcellularLocation>
        <location evidence="1 5">Nucleus</location>
    </subcellularLocation>
</comment>
<dbReference type="eggNOG" id="KOG1967">
    <property type="taxonomic scope" value="Eukaryota"/>
</dbReference>
<dbReference type="InterPro" id="IPR039920">
    <property type="entry name" value="MMS19"/>
</dbReference>
<evidence type="ECO:0000256" key="3">
    <source>
        <dbReference type="ARBA" id="ARBA00022737"/>
    </source>
</evidence>
<dbReference type="GeneID" id="11496892"/>
<dbReference type="Pfam" id="PF14500">
    <property type="entry name" value="MMS19_N"/>
    <property type="match status" value="1"/>
</dbReference>
<dbReference type="HOGENOM" id="CLU_005943_1_0_1"/>
<dbReference type="PANTHER" id="PTHR12891:SF0">
    <property type="entry name" value="MMS19 NUCLEOTIDE EXCISION REPAIR PROTEIN HOMOLOG"/>
    <property type="match status" value="1"/>
</dbReference>
<dbReference type="GO" id="GO:0097361">
    <property type="term" value="C:cytosolic [4Fe-4S] assembly targeting complex"/>
    <property type="evidence" value="ECO:0007669"/>
    <property type="project" value="UniProtKB-UniRule"/>
</dbReference>
<protein>
    <recommendedName>
        <fullName evidence="5">MMS19 nucleotide excision repair protein</fullName>
    </recommendedName>
</protein>
<evidence type="ECO:0000313" key="9">
    <source>
        <dbReference type="Proteomes" id="UP000000689"/>
    </source>
</evidence>
<organism evidence="8 9">
    <name type="scientific">Naumovozyma dairenensis (strain ATCC 10597 / BCRC 20456 / CBS 421 / NBRC 0211 / NRRL Y-12639)</name>
    <name type="common">Saccharomyces dairenensis</name>
    <dbReference type="NCBI Taxonomy" id="1071378"/>
    <lineage>
        <taxon>Eukaryota</taxon>
        <taxon>Fungi</taxon>
        <taxon>Dikarya</taxon>
        <taxon>Ascomycota</taxon>
        <taxon>Saccharomycotina</taxon>
        <taxon>Saccharomycetes</taxon>
        <taxon>Saccharomycetales</taxon>
        <taxon>Saccharomycetaceae</taxon>
        <taxon>Naumovozyma</taxon>
    </lineage>
</organism>
<evidence type="ECO:0000313" key="8">
    <source>
        <dbReference type="EMBL" id="CCD25554.1"/>
    </source>
</evidence>
<evidence type="ECO:0000259" key="6">
    <source>
        <dbReference type="Pfam" id="PF12460"/>
    </source>
</evidence>
<keyword evidence="3" id="KW-0677">Repeat</keyword>